<dbReference type="InterPro" id="IPR005170">
    <property type="entry name" value="Transptr-assoc_dom"/>
</dbReference>
<dbReference type="RefSeq" id="WP_162358459.1">
    <property type="nucleotide sequence ID" value="NZ_CP048209.1"/>
</dbReference>
<dbReference type="Proteomes" id="UP000476064">
    <property type="component" value="Chromosome"/>
</dbReference>
<feature type="transmembrane region" description="Helical" evidence="11">
    <location>
        <begin position="140"/>
        <end position="162"/>
    </location>
</feature>
<evidence type="ECO:0000256" key="9">
    <source>
        <dbReference type="PROSITE-ProRule" id="PRU00703"/>
    </source>
</evidence>
<feature type="domain" description="CNNM transmembrane" evidence="13">
    <location>
        <begin position="4"/>
        <end position="207"/>
    </location>
</feature>
<comment type="similarity">
    <text evidence="2">Belongs to the UPF0053 family.</text>
</comment>
<keyword evidence="15" id="KW-1185">Reference proteome</keyword>
<sequence length="453" mass="50839">MSSDPLPIAWSIVLILVLVFLNGFFVAAEFAMVKVRSSRIDTLVQDGNRKARFASLLTSNLDAYLSACQLGITLASLGLGWVGEPTVSHILEPLLEKLRLGEVAVSTISFIVAFSVITVFHIVLGELAPKTYAIRKAEPVTLWTAVPLIAFHKVMYPFIYLLNGMANGMLKSIGIEPAAEHESAHTEEEIRILMKESHKSGLIDNTELTLVDNIFEFAETHAREIMIPRTEMICLYANLPFEENQAIALKEMHTRYPLCEKDKDNIIGFIHIKDLLKVSRQHIEDIREIARPMTTVPDSMHISTLLKLMQKKKTQIAILIDEYGGTSGLVTLEDIMEEIVGEIQDEFDEERPDVEPKEDGSHSVNGMMLIEAVNSCFGTEIESDDYDTIGGWMYAQLENPPTQGQRVVHPIGFEFIIEETDHLRISRIQIRKHAVNDADEELLIEDNLQAETG</sequence>
<feature type="domain" description="CBS" evidence="12">
    <location>
        <begin position="226"/>
        <end position="286"/>
    </location>
</feature>
<keyword evidence="6 10" id="KW-1133">Transmembrane helix</keyword>
<comment type="subcellular location">
    <subcellularLocation>
        <location evidence="1">Cell membrane</location>
        <topology evidence="1">Multi-pass membrane protein</topology>
    </subcellularLocation>
</comment>
<keyword evidence="8 10" id="KW-0472">Membrane</keyword>
<dbReference type="Gene3D" id="3.30.465.10">
    <property type="match status" value="1"/>
</dbReference>
<dbReference type="PANTHER" id="PTHR43099:SF2">
    <property type="entry name" value="UPF0053 PROTEIN YRKA"/>
    <property type="match status" value="1"/>
</dbReference>
<feature type="transmembrane region" description="Helical" evidence="11">
    <location>
        <begin position="6"/>
        <end position="28"/>
    </location>
</feature>
<evidence type="ECO:0000256" key="10">
    <source>
        <dbReference type="PROSITE-ProRule" id="PRU01193"/>
    </source>
</evidence>
<proteinExistence type="inferred from homology"/>
<dbReference type="FunFam" id="3.10.580.10:FF:000002">
    <property type="entry name" value="Magnesium/cobalt efflux protein CorC"/>
    <property type="match status" value="1"/>
</dbReference>
<reference evidence="14 15" key="1">
    <citation type="submission" date="2020-01" db="EMBL/GenBank/DDBJ databases">
        <title>Paenibacillus sp. nov., isolated from tomato rhizosphere.</title>
        <authorList>
            <person name="Weon H.-Y."/>
            <person name="Lee S.A."/>
        </authorList>
    </citation>
    <scope>NUCLEOTIDE SEQUENCE [LARGE SCALE GENOMIC DNA]</scope>
    <source>
        <strain evidence="14 15">12200R-189</strain>
    </source>
</reference>
<keyword evidence="4 10" id="KW-0812">Transmembrane</keyword>
<keyword evidence="3" id="KW-1003">Cell membrane</keyword>
<dbReference type="InterPro" id="IPR000644">
    <property type="entry name" value="CBS_dom"/>
</dbReference>
<accession>A0A6C0G3P4</accession>
<protein>
    <submittedName>
        <fullName evidence="14">HlyC/CorC family transporter</fullName>
    </submittedName>
</protein>
<dbReference type="SUPFAM" id="SSF56176">
    <property type="entry name" value="FAD-binding/transporter-associated domain-like"/>
    <property type="match status" value="1"/>
</dbReference>
<dbReference type="Pfam" id="PF00571">
    <property type="entry name" value="CBS"/>
    <property type="match status" value="2"/>
</dbReference>
<gene>
    <name evidence="14" type="ORF">GXP70_19940</name>
</gene>
<dbReference type="AlphaFoldDB" id="A0A6C0G3P4"/>
<dbReference type="InterPro" id="IPR036318">
    <property type="entry name" value="FAD-bd_PCMH-like_sf"/>
</dbReference>
<dbReference type="CDD" id="cd04590">
    <property type="entry name" value="CBS_pair_CorC_HlyC_assoc"/>
    <property type="match status" value="1"/>
</dbReference>
<evidence type="ECO:0000313" key="14">
    <source>
        <dbReference type="EMBL" id="QHT62024.1"/>
    </source>
</evidence>
<evidence type="ECO:0000256" key="2">
    <source>
        <dbReference type="ARBA" id="ARBA00006337"/>
    </source>
</evidence>
<feature type="domain" description="CBS" evidence="12">
    <location>
        <begin position="289"/>
        <end position="346"/>
    </location>
</feature>
<dbReference type="InterPro" id="IPR046342">
    <property type="entry name" value="CBS_dom_sf"/>
</dbReference>
<evidence type="ECO:0000256" key="8">
    <source>
        <dbReference type="ARBA" id="ARBA00023136"/>
    </source>
</evidence>
<dbReference type="InterPro" id="IPR002550">
    <property type="entry name" value="CNNM"/>
</dbReference>
<evidence type="ECO:0000256" key="6">
    <source>
        <dbReference type="ARBA" id="ARBA00022989"/>
    </source>
</evidence>
<evidence type="ECO:0000256" key="7">
    <source>
        <dbReference type="ARBA" id="ARBA00023122"/>
    </source>
</evidence>
<evidence type="ECO:0000256" key="3">
    <source>
        <dbReference type="ARBA" id="ARBA00022475"/>
    </source>
</evidence>
<dbReference type="PROSITE" id="PS51846">
    <property type="entry name" value="CNNM"/>
    <property type="match status" value="1"/>
</dbReference>
<dbReference type="InterPro" id="IPR016169">
    <property type="entry name" value="FAD-bd_PCMH_sub2"/>
</dbReference>
<evidence type="ECO:0000256" key="4">
    <source>
        <dbReference type="ARBA" id="ARBA00022692"/>
    </source>
</evidence>
<dbReference type="EMBL" id="CP048209">
    <property type="protein sequence ID" value="QHT62024.1"/>
    <property type="molecule type" value="Genomic_DNA"/>
</dbReference>
<dbReference type="Pfam" id="PF01595">
    <property type="entry name" value="CNNM"/>
    <property type="match status" value="1"/>
</dbReference>
<dbReference type="PANTHER" id="PTHR43099">
    <property type="entry name" value="UPF0053 PROTEIN YRKA"/>
    <property type="match status" value="1"/>
</dbReference>
<dbReference type="InterPro" id="IPR044751">
    <property type="entry name" value="Ion_transp-like_CBS"/>
</dbReference>
<dbReference type="PROSITE" id="PS51371">
    <property type="entry name" value="CBS"/>
    <property type="match status" value="2"/>
</dbReference>
<dbReference type="GO" id="GO:0005886">
    <property type="term" value="C:plasma membrane"/>
    <property type="evidence" value="ECO:0007669"/>
    <property type="project" value="UniProtKB-SubCell"/>
</dbReference>
<evidence type="ECO:0000259" key="13">
    <source>
        <dbReference type="PROSITE" id="PS51846"/>
    </source>
</evidence>
<evidence type="ECO:0000259" key="12">
    <source>
        <dbReference type="PROSITE" id="PS51371"/>
    </source>
</evidence>
<evidence type="ECO:0000256" key="5">
    <source>
        <dbReference type="ARBA" id="ARBA00022737"/>
    </source>
</evidence>
<dbReference type="Gene3D" id="3.10.580.10">
    <property type="entry name" value="CBS-domain"/>
    <property type="match status" value="1"/>
</dbReference>
<dbReference type="Pfam" id="PF03471">
    <property type="entry name" value="CorC_HlyC"/>
    <property type="match status" value="1"/>
</dbReference>
<dbReference type="KEGG" id="plyc:GXP70_19940"/>
<evidence type="ECO:0000256" key="11">
    <source>
        <dbReference type="SAM" id="Phobius"/>
    </source>
</evidence>
<evidence type="ECO:0000256" key="1">
    <source>
        <dbReference type="ARBA" id="ARBA00004651"/>
    </source>
</evidence>
<evidence type="ECO:0000313" key="15">
    <source>
        <dbReference type="Proteomes" id="UP000476064"/>
    </source>
</evidence>
<feature type="transmembrane region" description="Helical" evidence="11">
    <location>
        <begin position="103"/>
        <end position="128"/>
    </location>
</feature>
<dbReference type="InterPro" id="IPR051676">
    <property type="entry name" value="UPF0053_domain"/>
</dbReference>
<dbReference type="SMART" id="SM01091">
    <property type="entry name" value="CorC_HlyC"/>
    <property type="match status" value="1"/>
</dbReference>
<keyword evidence="5" id="KW-0677">Repeat</keyword>
<organism evidence="14 15">
    <name type="scientific">Paenibacillus lycopersici</name>
    <dbReference type="NCBI Taxonomy" id="2704462"/>
    <lineage>
        <taxon>Bacteria</taxon>
        <taxon>Bacillati</taxon>
        <taxon>Bacillota</taxon>
        <taxon>Bacilli</taxon>
        <taxon>Bacillales</taxon>
        <taxon>Paenibacillaceae</taxon>
        <taxon>Paenibacillus</taxon>
    </lineage>
</organism>
<dbReference type="SUPFAM" id="SSF54631">
    <property type="entry name" value="CBS-domain pair"/>
    <property type="match status" value="1"/>
</dbReference>
<dbReference type="GO" id="GO:0050660">
    <property type="term" value="F:flavin adenine dinucleotide binding"/>
    <property type="evidence" value="ECO:0007669"/>
    <property type="project" value="InterPro"/>
</dbReference>
<name>A0A6C0G3P4_9BACL</name>
<keyword evidence="7 9" id="KW-0129">CBS domain</keyword>